<accession>A0A644W4S8</accession>
<dbReference type="Gene3D" id="3.90.550.10">
    <property type="entry name" value="Spore Coat Polysaccharide Biosynthesis Protein SpsA, Chain A"/>
    <property type="match status" value="1"/>
</dbReference>
<dbReference type="PANTHER" id="PTHR43685:SF2">
    <property type="entry name" value="GLYCOSYLTRANSFERASE 2-LIKE DOMAIN-CONTAINING PROTEIN"/>
    <property type="match status" value="1"/>
</dbReference>
<sequence>MFSVIIPLYNKSQYVEKAIRSVSVQTFQEFELIVVDDGSVDNGVEIVESLFQKLTAPSGGWSIKTQSNSGVSTARNNGVKSAKYNYIAFLDADDWWEPDFLEEMKKLIEDYPEAGIYGCNYYFVKNKVLRVAPLGLEAGFKKGLINYLQVYAKTLCMPLTSISVVVPKSVFTAEQGFKPNLKLGEDFDLWVRIAAKYPVAFINKPLAYYNQDVALSGRAVNDRLYEIHEHMLFVDYGDLMHESDFRHLYERLALYGLLPYYLAGKHRPEINKILASVSWSQHEYKYRLYYLILPRRIVKCWFAFLKTGSKVKTFLKRI</sequence>
<protein>
    <recommendedName>
        <fullName evidence="1">Glycosyltransferase 2-like domain-containing protein</fullName>
    </recommendedName>
</protein>
<dbReference type="Pfam" id="PF00535">
    <property type="entry name" value="Glycos_transf_2"/>
    <property type="match status" value="1"/>
</dbReference>
<dbReference type="InterPro" id="IPR001173">
    <property type="entry name" value="Glyco_trans_2-like"/>
</dbReference>
<dbReference type="EMBL" id="VSSQ01000627">
    <property type="protein sequence ID" value="MPL98764.1"/>
    <property type="molecule type" value="Genomic_DNA"/>
</dbReference>
<organism evidence="2">
    <name type="scientific">bioreactor metagenome</name>
    <dbReference type="NCBI Taxonomy" id="1076179"/>
    <lineage>
        <taxon>unclassified sequences</taxon>
        <taxon>metagenomes</taxon>
        <taxon>ecological metagenomes</taxon>
    </lineage>
</organism>
<proteinExistence type="predicted"/>
<gene>
    <name evidence="2" type="ORF">SDC9_44973</name>
</gene>
<name>A0A644W4S8_9ZZZZ</name>
<dbReference type="InterPro" id="IPR050834">
    <property type="entry name" value="Glycosyltransf_2"/>
</dbReference>
<dbReference type="InterPro" id="IPR029044">
    <property type="entry name" value="Nucleotide-diphossugar_trans"/>
</dbReference>
<dbReference type="SUPFAM" id="SSF53448">
    <property type="entry name" value="Nucleotide-diphospho-sugar transferases"/>
    <property type="match status" value="1"/>
</dbReference>
<dbReference type="AlphaFoldDB" id="A0A644W4S8"/>
<dbReference type="CDD" id="cd00761">
    <property type="entry name" value="Glyco_tranf_GTA_type"/>
    <property type="match status" value="1"/>
</dbReference>
<comment type="caution">
    <text evidence="2">The sequence shown here is derived from an EMBL/GenBank/DDBJ whole genome shotgun (WGS) entry which is preliminary data.</text>
</comment>
<evidence type="ECO:0000259" key="1">
    <source>
        <dbReference type="Pfam" id="PF00535"/>
    </source>
</evidence>
<feature type="domain" description="Glycosyltransferase 2-like" evidence="1">
    <location>
        <begin position="3"/>
        <end position="131"/>
    </location>
</feature>
<evidence type="ECO:0000313" key="2">
    <source>
        <dbReference type="EMBL" id="MPL98764.1"/>
    </source>
</evidence>
<dbReference type="PANTHER" id="PTHR43685">
    <property type="entry name" value="GLYCOSYLTRANSFERASE"/>
    <property type="match status" value="1"/>
</dbReference>
<reference evidence="2" key="1">
    <citation type="submission" date="2019-08" db="EMBL/GenBank/DDBJ databases">
        <authorList>
            <person name="Kucharzyk K."/>
            <person name="Murdoch R.W."/>
            <person name="Higgins S."/>
            <person name="Loffler F."/>
        </authorList>
    </citation>
    <scope>NUCLEOTIDE SEQUENCE</scope>
</reference>